<dbReference type="Pfam" id="PF02416">
    <property type="entry name" value="TatA_B_E"/>
    <property type="match status" value="1"/>
</dbReference>
<evidence type="ECO:0000256" key="2">
    <source>
        <dbReference type="ARBA" id="ARBA00022448"/>
    </source>
</evidence>
<sequence length="64" mass="6802">MLLADIFSPTDLIVVVVVLLLIFGGKRLPGLARSIGSATSEFKKGVDEGTRTESAKPDETTNPE</sequence>
<keyword evidence="8 9" id="KW-0472">Membrane</keyword>
<comment type="subunit">
    <text evidence="9">The Tat system comprises two distinct complexes: a TatABC complex, containing multiple copies of TatA, TatB and TatC subunits, and a separate TatA complex, containing only TatA subunits. Substrates initially bind to the TatABC complex, which probably triggers association of the separate TatA complex to form the active translocon.</text>
</comment>
<keyword evidence="2 9" id="KW-0813">Transport</keyword>
<evidence type="ECO:0000256" key="6">
    <source>
        <dbReference type="ARBA" id="ARBA00022989"/>
    </source>
</evidence>
<dbReference type="Gene3D" id="1.20.5.3310">
    <property type="match status" value="1"/>
</dbReference>
<dbReference type="PANTHER" id="PTHR42982:SF1">
    <property type="entry name" value="SEC-INDEPENDENT PROTEIN TRANSLOCASE PROTEIN TATA"/>
    <property type="match status" value="1"/>
</dbReference>
<dbReference type="GO" id="GO:0008320">
    <property type="term" value="F:protein transmembrane transporter activity"/>
    <property type="evidence" value="ECO:0007669"/>
    <property type="project" value="UniProtKB-UniRule"/>
</dbReference>
<evidence type="ECO:0000256" key="7">
    <source>
        <dbReference type="ARBA" id="ARBA00023010"/>
    </source>
</evidence>
<dbReference type="OrthoDB" id="5245156at2"/>
<dbReference type="HAMAP" id="MF_00236">
    <property type="entry name" value="TatA_E"/>
    <property type="match status" value="1"/>
</dbReference>
<dbReference type="NCBIfam" id="TIGR01411">
    <property type="entry name" value="tatAE"/>
    <property type="match status" value="1"/>
</dbReference>
<keyword evidence="5 9" id="KW-0653">Protein transport</keyword>
<comment type="subcellular location">
    <subcellularLocation>
        <location evidence="1 9">Cell membrane</location>
        <topology evidence="1 9">Single-pass membrane protein</topology>
    </subcellularLocation>
</comment>
<feature type="region of interest" description="Disordered" evidence="10">
    <location>
        <begin position="42"/>
        <end position="64"/>
    </location>
</feature>
<comment type="similarity">
    <text evidence="9">Belongs to the TatA/E family.</text>
</comment>
<comment type="caution">
    <text evidence="11">The sequence shown here is derived from an EMBL/GenBank/DDBJ whole genome shotgun (WGS) entry which is preliminary data.</text>
</comment>
<keyword evidence="7 9" id="KW-0811">Translocation</keyword>
<protein>
    <recommendedName>
        <fullName evidence="9">Sec-independent protein translocase protein TatA</fullName>
    </recommendedName>
</protein>
<dbReference type="InterPro" id="IPR003369">
    <property type="entry name" value="TatA/B/E"/>
</dbReference>
<evidence type="ECO:0000313" key="11">
    <source>
        <dbReference type="EMBL" id="KJE77595.1"/>
    </source>
</evidence>
<reference evidence="11 12" key="1">
    <citation type="submission" date="2015-01" db="EMBL/GenBank/DDBJ databases">
        <title>Draft genome of the acidophilic iron oxidizer Ferrimicrobium acidiphilum strain T23.</title>
        <authorList>
            <person name="Poehlein A."/>
            <person name="Eisen S."/>
            <person name="Schloemann M."/>
            <person name="Johnson B.D."/>
            <person name="Daniel R."/>
            <person name="Muehling M."/>
        </authorList>
    </citation>
    <scope>NUCLEOTIDE SEQUENCE [LARGE SCALE GENOMIC DNA]</scope>
    <source>
        <strain evidence="11 12">T23</strain>
    </source>
</reference>
<evidence type="ECO:0000256" key="9">
    <source>
        <dbReference type="HAMAP-Rule" id="MF_00236"/>
    </source>
</evidence>
<dbReference type="eggNOG" id="COG1826">
    <property type="taxonomic scope" value="Bacteria"/>
</dbReference>
<dbReference type="GO" id="GO:0033281">
    <property type="term" value="C:TAT protein transport complex"/>
    <property type="evidence" value="ECO:0007669"/>
    <property type="project" value="UniProtKB-UniRule"/>
</dbReference>
<comment type="function">
    <text evidence="9">Part of the twin-arginine translocation (Tat) system that transports large folded proteins containing a characteristic twin-arginine motif in their signal peptide across membranes. TatA could form the protein-conducting channel of the Tat system.</text>
</comment>
<evidence type="ECO:0000256" key="8">
    <source>
        <dbReference type="ARBA" id="ARBA00023136"/>
    </source>
</evidence>
<keyword evidence="4 9" id="KW-0812">Transmembrane</keyword>
<accession>A0A0D8FWC7</accession>
<dbReference type="Proteomes" id="UP000032336">
    <property type="component" value="Unassembled WGS sequence"/>
</dbReference>
<evidence type="ECO:0000256" key="10">
    <source>
        <dbReference type="SAM" id="MobiDB-lite"/>
    </source>
</evidence>
<dbReference type="STRING" id="1121877.FEAC_07050"/>
<dbReference type="EMBL" id="JXUW01000004">
    <property type="protein sequence ID" value="KJE77595.1"/>
    <property type="molecule type" value="Genomic_DNA"/>
</dbReference>
<name>A0A0D8FWC7_9ACTN</name>
<keyword evidence="3 9" id="KW-1003">Cell membrane</keyword>
<keyword evidence="12" id="KW-1185">Reference proteome</keyword>
<gene>
    <name evidence="9 11" type="primary">tatA</name>
    <name evidence="11" type="ORF">FEAC_07050</name>
</gene>
<dbReference type="PANTHER" id="PTHR42982">
    <property type="entry name" value="SEC-INDEPENDENT PROTEIN TRANSLOCASE PROTEIN TATA"/>
    <property type="match status" value="1"/>
</dbReference>
<keyword evidence="6 9" id="KW-1133">Transmembrane helix</keyword>
<evidence type="ECO:0000256" key="3">
    <source>
        <dbReference type="ARBA" id="ARBA00022475"/>
    </source>
</evidence>
<dbReference type="GeneID" id="78372005"/>
<feature type="transmembrane region" description="Helical" evidence="9">
    <location>
        <begin position="6"/>
        <end position="24"/>
    </location>
</feature>
<organism evidence="11 12">
    <name type="scientific">Ferrimicrobium acidiphilum DSM 19497</name>
    <dbReference type="NCBI Taxonomy" id="1121877"/>
    <lineage>
        <taxon>Bacteria</taxon>
        <taxon>Bacillati</taxon>
        <taxon>Actinomycetota</taxon>
        <taxon>Acidimicrobiia</taxon>
        <taxon>Acidimicrobiales</taxon>
        <taxon>Acidimicrobiaceae</taxon>
        <taxon>Ferrimicrobium</taxon>
    </lineage>
</organism>
<dbReference type="AlphaFoldDB" id="A0A0D8FWC7"/>
<dbReference type="GO" id="GO:0043953">
    <property type="term" value="P:protein transport by the Tat complex"/>
    <property type="evidence" value="ECO:0007669"/>
    <property type="project" value="UniProtKB-UniRule"/>
</dbReference>
<proteinExistence type="inferred from homology"/>
<dbReference type="InterPro" id="IPR006312">
    <property type="entry name" value="TatA/E"/>
</dbReference>
<evidence type="ECO:0000256" key="4">
    <source>
        <dbReference type="ARBA" id="ARBA00022692"/>
    </source>
</evidence>
<evidence type="ECO:0000256" key="1">
    <source>
        <dbReference type="ARBA" id="ARBA00004162"/>
    </source>
</evidence>
<evidence type="ECO:0000313" key="12">
    <source>
        <dbReference type="Proteomes" id="UP000032336"/>
    </source>
</evidence>
<dbReference type="RefSeq" id="WP_035388631.1">
    <property type="nucleotide sequence ID" value="NZ_JQKF01000003.1"/>
</dbReference>
<evidence type="ECO:0000256" key="5">
    <source>
        <dbReference type="ARBA" id="ARBA00022927"/>
    </source>
</evidence>